<evidence type="ECO:0000256" key="1">
    <source>
        <dbReference type="ARBA" id="ARBA00008791"/>
    </source>
</evidence>
<evidence type="ECO:0000313" key="3">
    <source>
        <dbReference type="EMBL" id="GHD24280.1"/>
    </source>
</evidence>
<feature type="domain" description="UspA" evidence="2">
    <location>
        <begin position="1"/>
        <end position="149"/>
    </location>
</feature>
<dbReference type="PRINTS" id="PR01438">
    <property type="entry name" value="UNVRSLSTRESS"/>
</dbReference>
<name>A0A8J3GMM0_9HYPH</name>
<dbReference type="RefSeq" id="WP_189507552.1">
    <property type="nucleotide sequence ID" value="NZ_BMZQ01000007.1"/>
</dbReference>
<dbReference type="Pfam" id="PF00582">
    <property type="entry name" value="Usp"/>
    <property type="match status" value="1"/>
</dbReference>
<dbReference type="EMBL" id="BMZQ01000007">
    <property type="protein sequence ID" value="GHD24280.1"/>
    <property type="molecule type" value="Genomic_DNA"/>
</dbReference>
<proteinExistence type="inferred from homology"/>
<accession>A0A8J3GMM0</accession>
<dbReference type="PANTHER" id="PTHR46268:SF15">
    <property type="entry name" value="UNIVERSAL STRESS PROTEIN HP_0031"/>
    <property type="match status" value="1"/>
</dbReference>
<comment type="similarity">
    <text evidence="1">Belongs to the universal stress protein A family.</text>
</comment>
<sequence length="149" mass="15660">MYKHILIPTDGSELSARGVTCGLELAKTLSAKVTFLHAIEVFTSVFSSPDGQWIGGAELVGQLEAAQEQSAKNALDAVAKQAAEAGVAAEIVSSRELTPSDAIIQTAEEGGCDLIVMASHGRRGVRRMMLGSQTAEVLARSQVPVLVIR</sequence>
<reference evidence="3" key="2">
    <citation type="submission" date="2020-09" db="EMBL/GenBank/DDBJ databases">
        <authorList>
            <person name="Sun Q."/>
            <person name="Kim S."/>
        </authorList>
    </citation>
    <scope>NUCLEOTIDE SEQUENCE</scope>
    <source>
        <strain evidence="3">KCTC 42249</strain>
    </source>
</reference>
<dbReference type="PANTHER" id="PTHR46268">
    <property type="entry name" value="STRESS RESPONSE PROTEIN NHAX"/>
    <property type="match status" value="1"/>
</dbReference>
<protein>
    <submittedName>
        <fullName evidence="3">Universal stress protein A</fullName>
    </submittedName>
</protein>
<evidence type="ECO:0000259" key="2">
    <source>
        <dbReference type="Pfam" id="PF00582"/>
    </source>
</evidence>
<gene>
    <name evidence="3" type="ORF">GCM10016234_40320</name>
</gene>
<evidence type="ECO:0000313" key="4">
    <source>
        <dbReference type="Proteomes" id="UP000630142"/>
    </source>
</evidence>
<dbReference type="AlphaFoldDB" id="A0A8J3GMM0"/>
<dbReference type="InterPro" id="IPR014729">
    <property type="entry name" value="Rossmann-like_a/b/a_fold"/>
</dbReference>
<reference evidence="3" key="1">
    <citation type="journal article" date="2014" name="Int. J. Syst. Evol. Microbiol.">
        <title>Complete genome sequence of Corynebacterium casei LMG S-19264T (=DSM 44701T), isolated from a smear-ripened cheese.</title>
        <authorList>
            <consortium name="US DOE Joint Genome Institute (JGI-PGF)"/>
            <person name="Walter F."/>
            <person name="Albersmeier A."/>
            <person name="Kalinowski J."/>
            <person name="Ruckert C."/>
        </authorList>
    </citation>
    <scope>NUCLEOTIDE SEQUENCE</scope>
    <source>
        <strain evidence="3">KCTC 42249</strain>
    </source>
</reference>
<dbReference type="InterPro" id="IPR006016">
    <property type="entry name" value="UspA"/>
</dbReference>
<comment type="caution">
    <text evidence="3">The sequence shown here is derived from an EMBL/GenBank/DDBJ whole genome shotgun (WGS) entry which is preliminary data.</text>
</comment>
<dbReference type="CDD" id="cd00293">
    <property type="entry name" value="USP-like"/>
    <property type="match status" value="1"/>
</dbReference>
<organism evidence="3 4">
    <name type="scientific">Tianweitania populi</name>
    <dbReference type="NCBI Taxonomy" id="1607949"/>
    <lineage>
        <taxon>Bacteria</taxon>
        <taxon>Pseudomonadati</taxon>
        <taxon>Pseudomonadota</taxon>
        <taxon>Alphaproteobacteria</taxon>
        <taxon>Hyphomicrobiales</taxon>
        <taxon>Phyllobacteriaceae</taxon>
        <taxon>Tianweitania</taxon>
    </lineage>
</organism>
<dbReference type="SUPFAM" id="SSF52402">
    <property type="entry name" value="Adenine nucleotide alpha hydrolases-like"/>
    <property type="match status" value="1"/>
</dbReference>
<dbReference type="InterPro" id="IPR006015">
    <property type="entry name" value="Universal_stress_UspA"/>
</dbReference>
<dbReference type="Proteomes" id="UP000630142">
    <property type="component" value="Unassembled WGS sequence"/>
</dbReference>
<keyword evidence="4" id="KW-1185">Reference proteome</keyword>
<dbReference type="Gene3D" id="3.40.50.620">
    <property type="entry name" value="HUPs"/>
    <property type="match status" value="1"/>
</dbReference>